<reference evidence="2" key="1">
    <citation type="submission" date="2018-02" db="EMBL/GenBank/DDBJ databases">
        <title>Genome sequencing of Solimonas sp. HR-BB.</title>
        <authorList>
            <person name="Lee Y."/>
            <person name="Jeon C.O."/>
        </authorList>
    </citation>
    <scope>NUCLEOTIDE SEQUENCE [LARGE SCALE GENOMIC DNA]</scope>
    <source>
        <strain evidence="2">HR-U</strain>
    </source>
</reference>
<accession>A0A2S7IQ48</accession>
<evidence type="ECO:0008006" key="3">
    <source>
        <dbReference type="Google" id="ProtNLM"/>
    </source>
</evidence>
<organism evidence="1 2">
    <name type="scientific">Siphonobacter curvatus</name>
    <dbReference type="NCBI Taxonomy" id="2094562"/>
    <lineage>
        <taxon>Bacteria</taxon>
        <taxon>Pseudomonadati</taxon>
        <taxon>Bacteroidota</taxon>
        <taxon>Cytophagia</taxon>
        <taxon>Cytophagales</taxon>
        <taxon>Cytophagaceae</taxon>
        <taxon>Siphonobacter</taxon>
    </lineage>
</organism>
<evidence type="ECO:0000313" key="1">
    <source>
        <dbReference type="EMBL" id="PQA59853.1"/>
    </source>
</evidence>
<dbReference type="OrthoDB" id="128875at2"/>
<comment type="caution">
    <text evidence="1">The sequence shown here is derived from an EMBL/GenBank/DDBJ whole genome shotgun (WGS) entry which is preliminary data.</text>
</comment>
<dbReference type="RefSeq" id="WP_104711657.1">
    <property type="nucleotide sequence ID" value="NZ_PTRA01000001.1"/>
</dbReference>
<dbReference type="AlphaFoldDB" id="A0A2S7IQ48"/>
<dbReference type="EMBL" id="PTRA01000001">
    <property type="protein sequence ID" value="PQA59853.1"/>
    <property type="molecule type" value="Genomic_DNA"/>
</dbReference>
<dbReference type="Proteomes" id="UP000239590">
    <property type="component" value="Unassembled WGS sequence"/>
</dbReference>
<dbReference type="InterPro" id="IPR047729">
    <property type="entry name" value="Sce7726-like"/>
</dbReference>
<keyword evidence="2" id="KW-1185">Reference proteome</keyword>
<dbReference type="NCBIfam" id="NF033832">
    <property type="entry name" value="sce7726_fam"/>
    <property type="match status" value="1"/>
</dbReference>
<sequence length="300" mass="34625">MRSKIDPTFNKKLATVFTTSFLNDYLTNSYQDKLKEILNETGLIHRLPTYATVEQTLELIYKYLSQNYRFEYVYKNTVANQLLLKKHSLKKAILFSEFRAGISQLDLLIVNGTTTAYEIKTELDSLSRLPVQLNSYTEMFDKTFVVTHEAFAVKVERLLPESAGLMVLNQNNRLFTLKEARSNVGQLNHAAMFSSLRKAEYCSLIREKFDKVPNMPNTKIYDYCLNLFKQLPNIEAHESFVKVLRKRKLKDEQLDLVKSVGAALKMLCLGKHFTGAECTQLHNTFNSKPFPPYVHALSQR</sequence>
<gene>
    <name evidence="1" type="ORF">C5O19_09585</name>
</gene>
<evidence type="ECO:0000313" key="2">
    <source>
        <dbReference type="Proteomes" id="UP000239590"/>
    </source>
</evidence>
<proteinExistence type="predicted"/>
<name>A0A2S7IQ48_9BACT</name>
<protein>
    <recommendedName>
        <fullName evidence="3">Sce7726 family protein</fullName>
    </recommendedName>
</protein>